<sequence length="144" mass="16289">MRYLLLASHGNLAEGMLDSLEMITGHHDNIFVISAYKNDESDFKSQLKSVLAQISISDELIIITDIFGGSVNNESLKIMNDKRVHLIAGLNLALVIELVTRMNSNIFTDELIESSLKNAKDTMIYCNLISQKKDKRRGFLREEE</sequence>
<keyword evidence="7" id="KW-0418">Kinase</keyword>
<dbReference type="InterPro" id="IPR004701">
    <property type="entry name" value="PTS_EIIA_man-typ"/>
</dbReference>
<evidence type="ECO:0000256" key="6">
    <source>
        <dbReference type="ARBA" id="ARBA00022683"/>
    </source>
</evidence>
<keyword evidence="2" id="KW-0813">Transport</keyword>
<evidence type="ECO:0000256" key="5">
    <source>
        <dbReference type="ARBA" id="ARBA00022679"/>
    </source>
</evidence>
<dbReference type="InterPro" id="IPR051471">
    <property type="entry name" value="Bacterial_PTS_sugar_comp"/>
</dbReference>
<feature type="domain" description="PTS EIIA type-4" evidence="8">
    <location>
        <begin position="1"/>
        <end position="123"/>
    </location>
</feature>
<dbReference type="PANTHER" id="PTHR33799:SF1">
    <property type="entry name" value="PTS SYSTEM MANNOSE-SPECIFIC EIIAB COMPONENT-RELATED"/>
    <property type="match status" value="1"/>
</dbReference>
<dbReference type="Proteomes" id="UP001281447">
    <property type="component" value="Unassembled WGS sequence"/>
</dbReference>
<evidence type="ECO:0000256" key="3">
    <source>
        <dbReference type="ARBA" id="ARBA00022490"/>
    </source>
</evidence>
<evidence type="ECO:0000313" key="10">
    <source>
        <dbReference type="Proteomes" id="UP001281447"/>
    </source>
</evidence>
<dbReference type="InterPro" id="IPR033887">
    <property type="entry name" value="PTS_IIA_man"/>
</dbReference>
<dbReference type="Gene3D" id="3.40.50.510">
    <property type="entry name" value="Phosphotransferase system, mannose-type IIA component"/>
    <property type="match status" value="1"/>
</dbReference>
<evidence type="ECO:0000256" key="4">
    <source>
        <dbReference type="ARBA" id="ARBA00022597"/>
    </source>
</evidence>
<comment type="subcellular location">
    <subcellularLocation>
        <location evidence="1">Cytoplasm</location>
    </subcellularLocation>
</comment>
<keyword evidence="4 9" id="KW-0762">Sugar transport</keyword>
<comment type="caution">
    <text evidence="9">The sequence shown here is derived from an EMBL/GenBank/DDBJ whole genome shotgun (WGS) entry which is preliminary data.</text>
</comment>
<dbReference type="PROSITE" id="PS51096">
    <property type="entry name" value="PTS_EIIA_TYPE_4"/>
    <property type="match status" value="1"/>
</dbReference>
<dbReference type="PANTHER" id="PTHR33799">
    <property type="entry name" value="PTS PERMEASE-RELATED-RELATED"/>
    <property type="match status" value="1"/>
</dbReference>
<keyword evidence="6" id="KW-0598">Phosphotransferase system</keyword>
<protein>
    <submittedName>
        <fullName evidence="9">PTS sugar transporter subunit IIA</fullName>
    </submittedName>
</protein>
<dbReference type="InterPro" id="IPR036662">
    <property type="entry name" value="PTS_EIIA_man-typ_sf"/>
</dbReference>
<organism evidence="9 10">
    <name type="scientific">Tigheibacillus halophilus</name>
    <dbReference type="NCBI Taxonomy" id="361280"/>
    <lineage>
        <taxon>Bacteria</taxon>
        <taxon>Bacillati</taxon>
        <taxon>Bacillota</taxon>
        <taxon>Bacilli</taxon>
        <taxon>Bacillales</taxon>
        <taxon>Bacillaceae</taxon>
        <taxon>Tigheibacillus</taxon>
    </lineage>
</organism>
<accession>A0ABU5C4X1</accession>
<dbReference type="SUPFAM" id="SSF53062">
    <property type="entry name" value="PTS system fructose IIA component-like"/>
    <property type="match status" value="1"/>
</dbReference>
<evidence type="ECO:0000256" key="1">
    <source>
        <dbReference type="ARBA" id="ARBA00004496"/>
    </source>
</evidence>
<evidence type="ECO:0000313" key="9">
    <source>
        <dbReference type="EMBL" id="MDY0393727.1"/>
    </source>
</evidence>
<evidence type="ECO:0000256" key="2">
    <source>
        <dbReference type="ARBA" id="ARBA00022448"/>
    </source>
</evidence>
<dbReference type="Pfam" id="PF03610">
    <property type="entry name" value="EIIA-man"/>
    <property type="match status" value="1"/>
</dbReference>
<proteinExistence type="predicted"/>
<name>A0ABU5C4X1_9BACI</name>
<evidence type="ECO:0000259" key="8">
    <source>
        <dbReference type="PROSITE" id="PS51096"/>
    </source>
</evidence>
<reference evidence="9 10" key="1">
    <citation type="submission" date="2023-10" db="EMBL/GenBank/DDBJ databases">
        <title>Virgibacillus halophilus 5B73C genome.</title>
        <authorList>
            <person name="Miliotis G."/>
            <person name="Sengupta P."/>
            <person name="Hameed A."/>
            <person name="Chuvochina M."/>
            <person name="Mcdonagh F."/>
            <person name="Simpson A.C."/>
            <person name="Singh N.K."/>
            <person name="Rekha P.D."/>
            <person name="Raman K."/>
            <person name="Hugenholtz P."/>
            <person name="Venkateswaran K."/>
        </authorList>
    </citation>
    <scope>NUCLEOTIDE SEQUENCE [LARGE SCALE GENOMIC DNA]</scope>
    <source>
        <strain evidence="9 10">5B73C</strain>
    </source>
</reference>
<gene>
    <name evidence="9" type="ORF">RWE15_03815</name>
</gene>
<dbReference type="CDD" id="cd00006">
    <property type="entry name" value="PTS_IIA_man"/>
    <property type="match status" value="1"/>
</dbReference>
<keyword evidence="3" id="KW-0963">Cytoplasm</keyword>
<dbReference type="EMBL" id="JAWDIP010000003">
    <property type="protein sequence ID" value="MDY0393727.1"/>
    <property type="molecule type" value="Genomic_DNA"/>
</dbReference>
<keyword evidence="5" id="KW-0808">Transferase</keyword>
<keyword evidence="10" id="KW-1185">Reference proteome</keyword>
<evidence type="ECO:0000256" key="7">
    <source>
        <dbReference type="ARBA" id="ARBA00022777"/>
    </source>
</evidence>